<dbReference type="RefSeq" id="WP_286345809.1">
    <property type="nucleotide sequence ID" value="NZ_AP027732.1"/>
</dbReference>
<feature type="chain" id="PRO_5045193508" evidence="2">
    <location>
        <begin position="21"/>
        <end position="96"/>
    </location>
</feature>
<dbReference type="Proteomes" id="UP001321486">
    <property type="component" value="Chromosome"/>
</dbReference>
<feature type="region of interest" description="Disordered" evidence="1">
    <location>
        <begin position="24"/>
        <end position="45"/>
    </location>
</feature>
<evidence type="ECO:0000256" key="2">
    <source>
        <dbReference type="SAM" id="SignalP"/>
    </source>
</evidence>
<keyword evidence="4" id="KW-1185">Reference proteome</keyword>
<feature type="region of interest" description="Disordered" evidence="1">
    <location>
        <begin position="64"/>
        <end position="96"/>
    </location>
</feature>
<keyword evidence="2" id="KW-0732">Signal</keyword>
<evidence type="ECO:0000313" key="4">
    <source>
        <dbReference type="Proteomes" id="UP001321486"/>
    </source>
</evidence>
<reference evidence="4" key="1">
    <citation type="journal article" date="2019" name="Int. J. Syst. Evol. Microbiol.">
        <title>The Global Catalogue of Microorganisms (GCM) 10K type strain sequencing project: providing services to taxonomists for standard genome sequencing and annotation.</title>
        <authorList>
            <consortium name="The Broad Institute Genomics Platform"/>
            <consortium name="The Broad Institute Genome Sequencing Center for Infectious Disease"/>
            <person name="Wu L."/>
            <person name="Ma J."/>
        </authorList>
    </citation>
    <scope>NUCLEOTIDE SEQUENCE [LARGE SCALE GENOMIC DNA]</scope>
    <source>
        <strain evidence="4">NBRC 108728</strain>
    </source>
</reference>
<dbReference type="EMBL" id="AP027732">
    <property type="protein sequence ID" value="BDZ48906.1"/>
    <property type="molecule type" value="Genomic_DNA"/>
</dbReference>
<feature type="signal peptide" evidence="2">
    <location>
        <begin position="1"/>
        <end position="20"/>
    </location>
</feature>
<gene>
    <name evidence="3" type="ORF">GCM10025867_11470</name>
</gene>
<evidence type="ECO:0000313" key="3">
    <source>
        <dbReference type="EMBL" id="BDZ48906.1"/>
    </source>
</evidence>
<name>A0ABM8GKI3_9MICO</name>
<organism evidence="3 4">
    <name type="scientific">Frondihabitans sucicola</name>
    <dbReference type="NCBI Taxonomy" id="1268041"/>
    <lineage>
        <taxon>Bacteria</taxon>
        <taxon>Bacillati</taxon>
        <taxon>Actinomycetota</taxon>
        <taxon>Actinomycetes</taxon>
        <taxon>Micrococcales</taxon>
        <taxon>Microbacteriaceae</taxon>
        <taxon>Frondihabitans</taxon>
    </lineage>
</organism>
<evidence type="ECO:0000256" key="1">
    <source>
        <dbReference type="SAM" id="MobiDB-lite"/>
    </source>
</evidence>
<proteinExistence type="predicted"/>
<sequence>MVSRTALVAAVVVLTTIAGSSGVATTGLSRAGVEPRPAPASTETIPGLDVSAYQHGVDWRKAYAKEPASRTSKPPRVIATPAPASASSTPGPREPV</sequence>
<accession>A0ABM8GKI3</accession>
<feature type="compositionally biased region" description="Low complexity" evidence="1">
    <location>
        <begin position="79"/>
        <end position="90"/>
    </location>
</feature>
<protein>
    <submittedName>
        <fullName evidence="3">Uncharacterized protein</fullName>
    </submittedName>
</protein>